<feature type="compositionally biased region" description="Acidic residues" evidence="14">
    <location>
        <begin position="70"/>
        <end position="79"/>
    </location>
</feature>
<reference evidence="15" key="1">
    <citation type="submission" date="2023-11" db="EMBL/GenBank/DDBJ databases">
        <title>Genome assemblies of two species of porcelain crab, Petrolisthes cinctipes and Petrolisthes manimaculis (Anomura: Porcellanidae).</title>
        <authorList>
            <person name="Angst P."/>
        </authorList>
    </citation>
    <scope>NUCLEOTIDE SEQUENCE</scope>
    <source>
        <strain evidence="15">PB745_02</strain>
        <tissue evidence="15">Gill</tissue>
    </source>
</reference>
<evidence type="ECO:0000313" key="16">
    <source>
        <dbReference type="Proteomes" id="UP001292094"/>
    </source>
</evidence>
<evidence type="ECO:0000256" key="6">
    <source>
        <dbReference type="ARBA" id="ARBA00022759"/>
    </source>
</evidence>
<comment type="similarity">
    <text evidence="3">Belongs to the EME1/MMS4 family.</text>
</comment>
<comment type="subcellular location">
    <subcellularLocation>
        <location evidence="2">Nucleus</location>
    </subcellularLocation>
</comment>
<keyword evidence="11" id="KW-0234">DNA repair</keyword>
<evidence type="ECO:0000256" key="3">
    <source>
        <dbReference type="ARBA" id="ARBA00005313"/>
    </source>
</evidence>
<dbReference type="InterPro" id="IPR033310">
    <property type="entry name" value="Mms4/EME1/EME2"/>
</dbReference>
<evidence type="ECO:0000313" key="15">
    <source>
        <dbReference type="EMBL" id="KAK4327956.1"/>
    </source>
</evidence>
<dbReference type="PANTHER" id="PTHR21077:SF5">
    <property type="entry name" value="CROSSOVER JUNCTION ENDONUCLEASE MMS4"/>
    <property type="match status" value="1"/>
</dbReference>
<protein>
    <recommendedName>
        <fullName evidence="17">Crossover junction endonuclease EME1</fullName>
    </recommendedName>
</protein>
<dbReference type="Proteomes" id="UP001292094">
    <property type="component" value="Unassembled WGS sequence"/>
</dbReference>
<dbReference type="InterPro" id="IPR042530">
    <property type="entry name" value="EME1/EME2_C"/>
</dbReference>
<dbReference type="GO" id="GO:0031297">
    <property type="term" value="P:replication fork processing"/>
    <property type="evidence" value="ECO:0007669"/>
    <property type="project" value="TreeGrafter"/>
</dbReference>
<keyword evidence="4" id="KW-0540">Nuclease</keyword>
<dbReference type="Gene3D" id="3.40.50.10130">
    <property type="match status" value="1"/>
</dbReference>
<feature type="region of interest" description="Disordered" evidence="14">
    <location>
        <begin position="1"/>
        <end position="179"/>
    </location>
</feature>
<name>A0AAE1QK87_9EUCA</name>
<comment type="cofactor">
    <cofactor evidence="1">
        <name>Mg(2+)</name>
        <dbReference type="ChEBI" id="CHEBI:18420"/>
    </cofactor>
</comment>
<proteinExistence type="inferred from homology"/>
<comment type="caution">
    <text evidence="15">The sequence shown here is derived from an EMBL/GenBank/DDBJ whole genome shotgun (WGS) entry which is preliminary data.</text>
</comment>
<gene>
    <name evidence="15" type="ORF">Pmani_001576</name>
</gene>
<evidence type="ECO:0008006" key="17">
    <source>
        <dbReference type="Google" id="ProtNLM"/>
    </source>
</evidence>
<evidence type="ECO:0000256" key="12">
    <source>
        <dbReference type="ARBA" id="ARBA00023242"/>
    </source>
</evidence>
<keyword evidence="8" id="KW-0378">Hydrolase</keyword>
<accession>A0AAE1QK87</accession>
<feature type="region of interest" description="Disordered" evidence="14">
    <location>
        <begin position="317"/>
        <end position="343"/>
    </location>
</feature>
<evidence type="ECO:0000256" key="8">
    <source>
        <dbReference type="ARBA" id="ARBA00022801"/>
    </source>
</evidence>
<evidence type="ECO:0000256" key="1">
    <source>
        <dbReference type="ARBA" id="ARBA00001946"/>
    </source>
</evidence>
<keyword evidence="16" id="KW-1185">Reference proteome</keyword>
<dbReference type="FunFam" id="1.10.150.670:FF:000002">
    <property type="entry name" value="Crossover junction endonuclease EME1"/>
    <property type="match status" value="1"/>
</dbReference>
<evidence type="ECO:0000256" key="7">
    <source>
        <dbReference type="ARBA" id="ARBA00022763"/>
    </source>
</evidence>
<dbReference type="GO" id="GO:0005634">
    <property type="term" value="C:nucleus"/>
    <property type="evidence" value="ECO:0007669"/>
    <property type="project" value="UniProtKB-SubCell"/>
</dbReference>
<feature type="compositionally biased region" description="Polar residues" evidence="14">
    <location>
        <begin position="1"/>
        <end position="10"/>
    </location>
</feature>
<evidence type="ECO:0000256" key="13">
    <source>
        <dbReference type="ARBA" id="ARBA00023254"/>
    </source>
</evidence>
<keyword evidence="7" id="KW-0227">DNA damage</keyword>
<sequence>MLPTVHTLSSSDDENSKDSLPDLTVGSSTIPASLFTKRPDSVDNRTVPPLPPPPSVKITSKEPETFTLSSDDDDDDDGDNNEKESYSKKHRESFHIETLPEDLPPTYDFPAPSCHITEEDPNMRETEAMTQPPLKKLRKDEVRAEKESNRRQREAKRQRLAAEKTEAKAKREAERTSKRAMKPGECMKFIVVEVDRALVESVAGSQVVGCLSQQDGGGVRYRVVDAPVPASVTFIRVDPLTLQESKAEEAVVLMETEEFVCMVEQQVYGIEQSGGGGGGGGGLCELCRTWQKKLDAPKLTLIVCGIDQYMKSQKLKKQQDMRSAVRGETTTTKTNRKNKQQNTIPQVTRVDIETALVMAQLECGLNHRLLSDPEKVAMYVLQVTKAVAETPFKREQNEAVFSWYAEGSSSSCVRVDKNGVGLLKLWHQQLRQFSHVGVEMAQAVAREYPGPKPLIQAYKKCRTKEEASMLLADIPIRRGAGVLASTRRIGPELSKKLHVFFTATDPDLILGQKA</sequence>
<dbReference type="GO" id="GO:0006302">
    <property type="term" value="P:double-strand break repair"/>
    <property type="evidence" value="ECO:0007669"/>
    <property type="project" value="TreeGrafter"/>
</dbReference>
<keyword evidence="10" id="KW-0233">DNA recombination</keyword>
<feature type="compositionally biased region" description="Basic and acidic residues" evidence="14">
    <location>
        <begin position="138"/>
        <end position="177"/>
    </location>
</feature>
<dbReference type="Gene3D" id="1.10.150.670">
    <property type="entry name" value="Crossover junction endonuclease EME1, DNA-binding domain"/>
    <property type="match status" value="1"/>
</dbReference>
<dbReference type="GO" id="GO:0031573">
    <property type="term" value="P:mitotic intra-S DNA damage checkpoint signaling"/>
    <property type="evidence" value="ECO:0007669"/>
    <property type="project" value="TreeGrafter"/>
</dbReference>
<dbReference type="EMBL" id="JAWZYT010000106">
    <property type="protein sequence ID" value="KAK4327956.1"/>
    <property type="molecule type" value="Genomic_DNA"/>
</dbReference>
<evidence type="ECO:0000256" key="4">
    <source>
        <dbReference type="ARBA" id="ARBA00022722"/>
    </source>
</evidence>
<dbReference type="GO" id="GO:0008821">
    <property type="term" value="F:crossover junction DNA endonuclease activity"/>
    <property type="evidence" value="ECO:0007669"/>
    <property type="project" value="TreeGrafter"/>
</dbReference>
<dbReference type="GO" id="GO:0000712">
    <property type="term" value="P:resolution of meiotic recombination intermediates"/>
    <property type="evidence" value="ECO:0007669"/>
    <property type="project" value="TreeGrafter"/>
</dbReference>
<dbReference type="Pfam" id="PF21292">
    <property type="entry name" value="EME1-MUS81_C"/>
    <property type="match status" value="1"/>
</dbReference>
<dbReference type="GO" id="GO:0046872">
    <property type="term" value="F:metal ion binding"/>
    <property type="evidence" value="ECO:0007669"/>
    <property type="project" value="UniProtKB-KW"/>
</dbReference>
<keyword evidence="13" id="KW-0469">Meiosis</keyword>
<keyword evidence="12" id="KW-0539">Nucleus</keyword>
<keyword evidence="5" id="KW-0479">Metal-binding</keyword>
<dbReference type="GO" id="GO:0048476">
    <property type="term" value="C:Holliday junction resolvase complex"/>
    <property type="evidence" value="ECO:0007669"/>
    <property type="project" value="InterPro"/>
</dbReference>
<evidence type="ECO:0000256" key="2">
    <source>
        <dbReference type="ARBA" id="ARBA00004123"/>
    </source>
</evidence>
<evidence type="ECO:0000256" key="10">
    <source>
        <dbReference type="ARBA" id="ARBA00023172"/>
    </source>
</evidence>
<organism evidence="15 16">
    <name type="scientific">Petrolisthes manimaculis</name>
    <dbReference type="NCBI Taxonomy" id="1843537"/>
    <lineage>
        <taxon>Eukaryota</taxon>
        <taxon>Metazoa</taxon>
        <taxon>Ecdysozoa</taxon>
        <taxon>Arthropoda</taxon>
        <taxon>Crustacea</taxon>
        <taxon>Multicrustacea</taxon>
        <taxon>Malacostraca</taxon>
        <taxon>Eumalacostraca</taxon>
        <taxon>Eucarida</taxon>
        <taxon>Decapoda</taxon>
        <taxon>Pleocyemata</taxon>
        <taxon>Anomura</taxon>
        <taxon>Galatheoidea</taxon>
        <taxon>Porcellanidae</taxon>
        <taxon>Petrolisthes</taxon>
    </lineage>
</organism>
<feature type="compositionally biased region" description="Basic and acidic residues" evidence="14">
    <location>
        <begin position="116"/>
        <end position="127"/>
    </location>
</feature>
<evidence type="ECO:0000256" key="5">
    <source>
        <dbReference type="ARBA" id="ARBA00022723"/>
    </source>
</evidence>
<dbReference type="AlphaFoldDB" id="A0AAE1QK87"/>
<evidence type="ECO:0000256" key="14">
    <source>
        <dbReference type="SAM" id="MobiDB-lite"/>
    </source>
</evidence>
<evidence type="ECO:0000256" key="9">
    <source>
        <dbReference type="ARBA" id="ARBA00022842"/>
    </source>
</evidence>
<keyword evidence="9" id="KW-0460">Magnesium</keyword>
<dbReference type="PANTHER" id="PTHR21077">
    <property type="entry name" value="EME1 PROTEIN"/>
    <property type="match status" value="1"/>
</dbReference>
<keyword evidence="6" id="KW-0255">Endonuclease</keyword>
<evidence type="ECO:0000256" key="11">
    <source>
        <dbReference type="ARBA" id="ARBA00023204"/>
    </source>
</evidence>